<reference evidence="12 13" key="2">
    <citation type="submission" date="2014-06" db="EMBL/GenBank/DDBJ databases">
        <authorList>
            <person name="Ju J."/>
            <person name="Zhang J."/>
        </authorList>
    </citation>
    <scope>NUCLEOTIDE SEQUENCE [LARGE SCALE GENOMIC DNA]</scope>
    <source>
        <strain evidence="9">DmW_045</strain>
        <strain evidence="10">DmW_048</strain>
    </source>
</reference>
<reference evidence="7 14" key="3">
    <citation type="submission" date="2018-02" db="EMBL/GenBank/DDBJ databases">
        <title>Acetobacter orientalis genome.</title>
        <authorList>
            <person name="Nakashima N."/>
            <person name="Tamura T."/>
        </authorList>
    </citation>
    <scope>NUCLEOTIDE SEQUENCE [LARGE SCALE GENOMIC DNA]</scope>
    <source>
        <strain evidence="7 14">FAN1</strain>
    </source>
</reference>
<evidence type="ECO:0000313" key="10">
    <source>
        <dbReference type="EMBL" id="OUI97547.1"/>
    </source>
</evidence>
<dbReference type="EMBL" id="JOMO01000029">
    <property type="protein sequence ID" value="OUI80849.1"/>
    <property type="molecule type" value="Genomic_DNA"/>
</dbReference>
<dbReference type="AlphaFoldDB" id="A0A252C5V4"/>
<protein>
    <submittedName>
        <fullName evidence="8">Oxidoreductase</fullName>
    </submittedName>
</protein>
<gene>
    <name evidence="8" type="ORF">Abor_006_053</name>
    <name evidence="7" type="ORF">AcetOrient_orf01252</name>
    <name evidence="9" type="ORF">HK12_07320</name>
    <name evidence="10" type="ORF">HK15_02480</name>
</gene>
<dbReference type="RefSeq" id="WP_048840158.1">
    <property type="nucleotide sequence ID" value="NZ_BAMX01000006.1"/>
</dbReference>
<dbReference type="Proteomes" id="UP000194999">
    <property type="component" value="Unassembled WGS sequence"/>
</dbReference>
<evidence type="ECO:0000313" key="8">
    <source>
        <dbReference type="EMBL" id="GAN65099.1"/>
    </source>
</evidence>
<dbReference type="Pfam" id="PF04800">
    <property type="entry name" value="NDUS4"/>
    <property type="match status" value="1"/>
</dbReference>
<evidence type="ECO:0000256" key="6">
    <source>
        <dbReference type="ARBA" id="ARBA00023136"/>
    </source>
</evidence>
<evidence type="ECO:0000256" key="2">
    <source>
        <dbReference type="ARBA" id="ARBA00022448"/>
    </source>
</evidence>
<dbReference type="STRING" id="1231341.Abor_006_053"/>
<dbReference type="Proteomes" id="UP000270034">
    <property type="component" value="Chromosome"/>
</dbReference>
<sequence length="101" mass="11352">MPARIYKQPKPAGQSGLAGTQEWVFEYGQSAARTPDPLMGWSGSTDSVSQIRLYFSSCEEAVAYAQRNKIEAQVEKPAMRLKQPKVYAENFAANRVQNWTH</sequence>
<evidence type="ECO:0000256" key="3">
    <source>
        <dbReference type="ARBA" id="ARBA00022660"/>
    </source>
</evidence>
<dbReference type="PANTHER" id="PTHR12219:SF8">
    <property type="entry name" value="NADH DEHYDROGENASE [UBIQUINONE] IRON-SULFUR PROTEIN 4, MITOCHONDRIAL"/>
    <property type="match status" value="1"/>
</dbReference>
<evidence type="ECO:0000313" key="11">
    <source>
        <dbReference type="Proteomes" id="UP000032670"/>
    </source>
</evidence>
<dbReference type="Proteomes" id="UP000032670">
    <property type="component" value="Unassembled WGS sequence"/>
</dbReference>
<evidence type="ECO:0000313" key="13">
    <source>
        <dbReference type="Proteomes" id="UP000194999"/>
    </source>
</evidence>
<dbReference type="PANTHER" id="PTHR12219">
    <property type="entry name" value="NADH-UBIQUINONE OXIDOREDUCTASE"/>
    <property type="match status" value="1"/>
</dbReference>
<dbReference type="Proteomes" id="UP000194639">
    <property type="component" value="Unassembled WGS sequence"/>
</dbReference>
<organism evidence="8 11">
    <name type="scientific">Acetobacter orientalis</name>
    <dbReference type="NCBI Taxonomy" id="146474"/>
    <lineage>
        <taxon>Bacteria</taxon>
        <taxon>Pseudomonadati</taxon>
        <taxon>Pseudomonadota</taxon>
        <taxon>Alphaproteobacteria</taxon>
        <taxon>Acetobacterales</taxon>
        <taxon>Acetobacteraceae</taxon>
        <taxon>Acetobacter</taxon>
    </lineage>
</organism>
<keyword evidence="11" id="KW-1185">Reference proteome</keyword>
<accession>A0A252C5V4</accession>
<reference evidence="8 11" key="1">
    <citation type="submission" date="2012-11" db="EMBL/GenBank/DDBJ databases">
        <title>Whole genome sequence of Acetobacter orientalis 21F-2.</title>
        <authorList>
            <person name="Azuma Y."/>
            <person name="Higashiura N."/>
            <person name="Hirakawa H."/>
            <person name="Matsushita K."/>
        </authorList>
    </citation>
    <scope>NUCLEOTIDE SEQUENCE [LARGE SCALE GENOMIC DNA]</scope>
    <source>
        <strain evidence="8 11">21F-2</strain>
    </source>
</reference>
<accession>A0A0D6NGF6</accession>
<dbReference type="GO" id="GO:0022900">
    <property type="term" value="P:electron transport chain"/>
    <property type="evidence" value="ECO:0007669"/>
    <property type="project" value="InterPro"/>
</dbReference>
<evidence type="ECO:0000313" key="14">
    <source>
        <dbReference type="Proteomes" id="UP000270034"/>
    </source>
</evidence>
<dbReference type="InterPro" id="IPR006885">
    <property type="entry name" value="NADH_UbQ_FeS_4_mit-like"/>
</dbReference>
<evidence type="ECO:0000313" key="12">
    <source>
        <dbReference type="Proteomes" id="UP000194639"/>
    </source>
</evidence>
<keyword evidence="2" id="KW-0813">Transport</keyword>
<dbReference type="InterPro" id="IPR038532">
    <property type="entry name" value="NDUFS4-like_sf"/>
</dbReference>
<keyword evidence="3" id="KW-0679">Respiratory chain</keyword>
<evidence type="ECO:0000313" key="9">
    <source>
        <dbReference type="EMBL" id="OUI80849.1"/>
    </source>
</evidence>
<evidence type="ECO:0000256" key="1">
    <source>
        <dbReference type="ARBA" id="ARBA00004370"/>
    </source>
</evidence>
<dbReference type="EMBL" id="JOOY01000138">
    <property type="protein sequence ID" value="OUI97547.1"/>
    <property type="molecule type" value="Genomic_DNA"/>
</dbReference>
<dbReference type="GO" id="GO:0016020">
    <property type="term" value="C:membrane"/>
    <property type="evidence" value="ECO:0007669"/>
    <property type="project" value="UniProtKB-SubCell"/>
</dbReference>
<dbReference type="EMBL" id="BAMX01000006">
    <property type="protein sequence ID" value="GAN65099.1"/>
    <property type="molecule type" value="Genomic_DNA"/>
</dbReference>
<proteinExistence type="predicted"/>
<evidence type="ECO:0000256" key="5">
    <source>
        <dbReference type="ARBA" id="ARBA00022982"/>
    </source>
</evidence>
<name>A0A252C5V4_9PROT</name>
<dbReference type="Gene3D" id="3.30.160.190">
    <property type="entry name" value="atu1810 like domain"/>
    <property type="match status" value="1"/>
</dbReference>
<dbReference type="EMBL" id="AP018515">
    <property type="protein sequence ID" value="BBC79204.1"/>
    <property type="molecule type" value="Genomic_DNA"/>
</dbReference>
<keyword evidence="4" id="KW-0809">Transit peptide</keyword>
<keyword evidence="5" id="KW-0249">Electron transport</keyword>
<evidence type="ECO:0000256" key="4">
    <source>
        <dbReference type="ARBA" id="ARBA00022946"/>
    </source>
</evidence>
<dbReference type="GeneID" id="76203244"/>
<evidence type="ECO:0000313" key="7">
    <source>
        <dbReference type="EMBL" id="BBC79204.1"/>
    </source>
</evidence>
<comment type="subcellular location">
    <subcellularLocation>
        <location evidence="1">Membrane</location>
    </subcellularLocation>
</comment>
<keyword evidence="6" id="KW-0472">Membrane</keyword>
<dbReference type="KEGG" id="aot:AcetOri_orf01252"/>